<dbReference type="InterPro" id="IPR018982">
    <property type="entry name" value="RQC_domain"/>
</dbReference>
<evidence type="ECO:0000313" key="3">
    <source>
        <dbReference type="Proteomes" id="UP001594351"/>
    </source>
</evidence>
<accession>A0ABV6YTZ6</accession>
<feature type="domain" description="RQC" evidence="1">
    <location>
        <begin position="182"/>
        <end position="255"/>
    </location>
</feature>
<comment type="caution">
    <text evidence="2">The sequence shown here is derived from an EMBL/GenBank/DDBJ whole genome shotgun (WGS) entry which is preliminary data.</text>
</comment>
<dbReference type="EMBL" id="JBHPBY010000052">
    <property type="protein sequence ID" value="MFC1849671.1"/>
    <property type="molecule type" value="Genomic_DNA"/>
</dbReference>
<proteinExistence type="predicted"/>
<organism evidence="2 3">
    <name type="scientific">candidate division CSSED10-310 bacterium</name>
    <dbReference type="NCBI Taxonomy" id="2855610"/>
    <lineage>
        <taxon>Bacteria</taxon>
        <taxon>Bacteria division CSSED10-310</taxon>
    </lineage>
</organism>
<protein>
    <submittedName>
        <fullName evidence="2">UPF0158 family protein</fullName>
    </submittedName>
</protein>
<dbReference type="InterPro" id="IPR005361">
    <property type="entry name" value="UPF0158"/>
</dbReference>
<dbReference type="Proteomes" id="UP001594351">
    <property type="component" value="Unassembled WGS sequence"/>
</dbReference>
<dbReference type="Pfam" id="PF03682">
    <property type="entry name" value="UPF0158"/>
    <property type="match status" value="1"/>
</dbReference>
<sequence>MKKMKIDWNNLIDAFSSEQEDYKCYLDANTGAVVWKSIEVIERVKKEGQLNPDDQSVEVPNITSREGYELMMDFIEKVYNQQLKSKLMSAVQGKGAFRRFKEVLTKFPHEQEKWYLYQDAAHTKILFEWLYTLDIESTNTPQYRLKVGDRVKLEKPPFDQELMDQILFTADFLVGNESKAFLGQILKGSKAKNVKSKNGEQIPGYGSLAKMTIKNIDELINKAIQTSWLEVNKNRPKNAEEDILEHSRKGWDRLKEIWSQRLYQTLNEAAGKDSPQEFITLIMGRHREIRQQFLDFLFKKAEKKHIPIIEAWKNEEVRKFKKRLQSLLRKLRPYTPSQKREKS</sequence>
<evidence type="ECO:0000313" key="2">
    <source>
        <dbReference type="EMBL" id="MFC1849671.1"/>
    </source>
</evidence>
<dbReference type="Gene3D" id="1.10.10.10">
    <property type="entry name" value="Winged helix-like DNA-binding domain superfamily/Winged helix DNA-binding domain"/>
    <property type="match status" value="1"/>
</dbReference>
<name>A0ABV6YTZ6_UNCC1</name>
<gene>
    <name evidence="2" type="ORF">ACFL27_05620</name>
</gene>
<evidence type="ECO:0000259" key="1">
    <source>
        <dbReference type="Pfam" id="PF09382"/>
    </source>
</evidence>
<dbReference type="Pfam" id="PF09382">
    <property type="entry name" value="RQC"/>
    <property type="match status" value="1"/>
</dbReference>
<keyword evidence="3" id="KW-1185">Reference proteome</keyword>
<reference evidence="2 3" key="1">
    <citation type="submission" date="2024-09" db="EMBL/GenBank/DDBJ databases">
        <title>Laminarin stimulates single cell rates of sulfate reduction while oxygen inhibits transcriptomic activity in coastal marine sediment.</title>
        <authorList>
            <person name="Lindsay M."/>
            <person name="Orcutt B."/>
            <person name="Emerson D."/>
            <person name="Stepanauskas R."/>
            <person name="D'Angelo T."/>
        </authorList>
    </citation>
    <scope>NUCLEOTIDE SEQUENCE [LARGE SCALE GENOMIC DNA]</scope>
    <source>
        <strain evidence="2">SAG AM-311-K15</strain>
    </source>
</reference>
<dbReference type="InterPro" id="IPR036388">
    <property type="entry name" value="WH-like_DNA-bd_sf"/>
</dbReference>